<keyword evidence="2" id="KW-1185">Reference proteome</keyword>
<evidence type="ECO:0000313" key="2">
    <source>
        <dbReference type="Proteomes" id="UP000187609"/>
    </source>
</evidence>
<dbReference type="AlphaFoldDB" id="A0A314KUX4"/>
<dbReference type="Gramene" id="OIT32464">
    <property type="protein sequence ID" value="OIT32464"/>
    <property type="gene ID" value="A4A49_07347"/>
</dbReference>
<proteinExistence type="predicted"/>
<organism evidence="1 2">
    <name type="scientific">Nicotiana attenuata</name>
    <name type="common">Coyote tobacco</name>
    <dbReference type="NCBI Taxonomy" id="49451"/>
    <lineage>
        <taxon>Eukaryota</taxon>
        <taxon>Viridiplantae</taxon>
        <taxon>Streptophyta</taxon>
        <taxon>Embryophyta</taxon>
        <taxon>Tracheophyta</taxon>
        <taxon>Spermatophyta</taxon>
        <taxon>Magnoliopsida</taxon>
        <taxon>eudicotyledons</taxon>
        <taxon>Gunneridae</taxon>
        <taxon>Pentapetalae</taxon>
        <taxon>asterids</taxon>
        <taxon>lamiids</taxon>
        <taxon>Solanales</taxon>
        <taxon>Solanaceae</taxon>
        <taxon>Nicotianoideae</taxon>
        <taxon>Nicotianeae</taxon>
        <taxon>Nicotiana</taxon>
    </lineage>
</organism>
<name>A0A314KUX4_NICAT</name>
<protein>
    <submittedName>
        <fullName evidence="1">Uncharacterized protein</fullName>
    </submittedName>
</protein>
<accession>A0A314KUX4</accession>
<comment type="caution">
    <text evidence="1">The sequence shown here is derived from an EMBL/GenBank/DDBJ whole genome shotgun (WGS) entry which is preliminary data.</text>
</comment>
<evidence type="ECO:0000313" key="1">
    <source>
        <dbReference type="EMBL" id="OIT32464.1"/>
    </source>
</evidence>
<sequence length="98" mass="11299">MKTNSIKVKNGIHYQNTRRILYKETPLFQSGNINSCPPPPNGFNPAHIPEPVSSMSITLVIYPTFLLITKNLQREPRYSDKQQLFQKATFFSHFTMKA</sequence>
<dbReference type="Proteomes" id="UP000187609">
    <property type="component" value="Unassembled WGS sequence"/>
</dbReference>
<dbReference type="EMBL" id="MJEQ01001058">
    <property type="protein sequence ID" value="OIT32464.1"/>
    <property type="molecule type" value="Genomic_DNA"/>
</dbReference>
<reference evidence="1" key="1">
    <citation type="submission" date="2016-11" db="EMBL/GenBank/DDBJ databases">
        <title>The genome of Nicotiana attenuata.</title>
        <authorList>
            <person name="Xu S."/>
            <person name="Brockmoeller T."/>
            <person name="Gaquerel E."/>
            <person name="Navarro A."/>
            <person name="Kuhl H."/>
            <person name="Gase K."/>
            <person name="Ling Z."/>
            <person name="Zhou W."/>
            <person name="Kreitzer C."/>
            <person name="Stanke M."/>
            <person name="Tang H."/>
            <person name="Lyons E."/>
            <person name="Pandey P."/>
            <person name="Pandey S.P."/>
            <person name="Timmermann B."/>
            <person name="Baldwin I.T."/>
        </authorList>
    </citation>
    <scope>NUCLEOTIDE SEQUENCE [LARGE SCALE GENOMIC DNA]</scope>
    <source>
        <strain evidence="1">UT</strain>
    </source>
</reference>
<gene>
    <name evidence="1" type="ORF">A4A49_07347</name>
</gene>